<accession>A0ABR3Y2H6</accession>
<name>A0ABR3Y2H6_9PEZI</name>
<gene>
    <name evidence="2" type="ORF">Daus18300_000640</name>
</gene>
<keyword evidence="3" id="KW-1185">Reference proteome</keyword>
<evidence type="ECO:0000313" key="3">
    <source>
        <dbReference type="Proteomes" id="UP001583177"/>
    </source>
</evidence>
<feature type="signal peptide" evidence="1">
    <location>
        <begin position="1"/>
        <end position="15"/>
    </location>
</feature>
<evidence type="ECO:0000313" key="2">
    <source>
        <dbReference type="EMBL" id="KAL1882155.1"/>
    </source>
</evidence>
<protein>
    <submittedName>
        <fullName evidence="2">Uncharacterized protein</fullName>
    </submittedName>
</protein>
<feature type="chain" id="PRO_5046421256" evidence="1">
    <location>
        <begin position="16"/>
        <end position="317"/>
    </location>
</feature>
<comment type="caution">
    <text evidence="2">The sequence shown here is derived from an EMBL/GenBank/DDBJ whole genome shotgun (WGS) entry which is preliminary data.</text>
</comment>
<organism evidence="2 3">
    <name type="scientific">Diaporthe australafricana</name>
    <dbReference type="NCBI Taxonomy" id="127596"/>
    <lineage>
        <taxon>Eukaryota</taxon>
        <taxon>Fungi</taxon>
        <taxon>Dikarya</taxon>
        <taxon>Ascomycota</taxon>
        <taxon>Pezizomycotina</taxon>
        <taxon>Sordariomycetes</taxon>
        <taxon>Sordariomycetidae</taxon>
        <taxon>Diaporthales</taxon>
        <taxon>Diaporthaceae</taxon>
        <taxon>Diaporthe</taxon>
    </lineage>
</organism>
<sequence length="317" mass="33910">MGVIDVLGLISGAMGLWSFVEDMFPAQEADHSTFKVFVGLDQTANPSDPGDCCLTGAGGSIHYSKLFNDRGELIGYGGEEKLSSGSAQTISMWQKVPQQAVTTELISNKDAICIAAIGATLIDGTRWGWVGDWGKICGINWYYSGVKQPQWDNDTPLCTWIDADHSEGITAAVIAINWPGFTTNVLPTDGGVGKCGNNFGAWESDGGSSVIINSTANDDGNRDVLNRPRARDHRLVVSSVPAHSADDLCQHPMSRGPDFVSLAERTHCNMHTREVLPLCADGVTTGCFDLEAETAGRDSSLARVDAPVVGASRVIYW</sequence>
<keyword evidence="1" id="KW-0732">Signal</keyword>
<reference evidence="2 3" key="1">
    <citation type="journal article" date="2024" name="IMA Fungus">
        <title>IMA Genome - F19 : A genome assembly and annotation guide to empower mycologists, including annotated draft genome sequences of Ceratocystis pirilliformis, Diaporthe australafricana, Fusarium ophioides, Paecilomyces lecythidis, and Sporothrix stenoceras.</title>
        <authorList>
            <person name="Aylward J."/>
            <person name="Wilson A.M."/>
            <person name="Visagie C.M."/>
            <person name="Spraker J."/>
            <person name="Barnes I."/>
            <person name="Buitendag C."/>
            <person name="Ceriani C."/>
            <person name="Del Mar Angel L."/>
            <person name="du Plessis D."/>
            <person name="Fuchs T."/>
            <person name="Gasser K."/>
            <person name="Kramer D."/>
            <person name="Li W."/>
            <person name="Munsamy K."/>
            <person name="Piso A."/>
            <person name="Price J.L."/>
            <person name="Sonnekus B."/>
            <person name="Thomas C."/>
            <person name="van der Nest A."/>
            <person name="van Dijk A."/>
            <person name="van Heerden A."/>
            <person name="van Vuuren N."/>
            <person name="Yilmaz N."/>
            <person name="Duong T.A."/>
            <person name="van der Merwe N.A."/>
            <person name="Wingfield M.J."/>
            <person name="Wingfield B.D."/>
        </authorList>
    </citation>
    <scope>NUCLEOTIDE SEQUENCE [LARGE SCALE GENOMIC DNA]</scope>
    <source>
        <strain evidence="2 3">CMW 18300</strain>
    </source>
</reference>
<evidence type="ECO:0000256" key="1">
    <source>
        <dbReference type="SAM" id="SignalP"/>
    </source>
</evidence>
<dbReference type="EMBL" id="JAWRVE010000004">
    <property type="protein sequence ID" value="KAL1882155.1"/>
    <property type="molecule type" value="Genomic_DNA"/>
</dbReference>
<dbReference type="Proteomes" id="UP001583177">
    <property type="component" value="Unassembled WGS sequence"/>
</dbReference>
<proteinExistence type="predicted"/>